<keyword evidence="2 5" id="KW-1017">Isopeptide bond</keyword>
<evidence type="ECO:0000256" key="5">
    <source>
        <dbReference type="HAMAP-Rule" id="MF_03048"/>
    </source>
</evidence>
<comment type="pathway">
    <text evidence="5 6">tRNA modification; 5-methoxycarbonylmethyl-2-thiouridine-tRNA biosynthesis.</text>
</comment>
<comment type="subcellular location">
    <subcellularLocation>
        <location evidence="5 6">Cytoplasm</location>
    </subcellularLocation>
</comment>
<feature type="cross-link" description="Glycyl lysine isopeptide (Gly-Lys) (interchain with K-? in acceptor proteins)" evidence="5">
    <location>
        <position position="115"/>
    </location>
</feature>
<evidence type="ECO:0000256" key="4">
    <source>
        <dbReference type="ARBA" id="ARBA00022786"/>
    </source>
</evidence>
<comment type="PTM">
    <text evidence="5">C-terminal thiocarboxylation occurs in 2 steps, it is first acyl-adenylated (-COAMP) via the hesA/moeB/thiF part of UBA4, then thiocarboxylated (-COSH) via the rhodanese domain of UBA4.</text>
</comment>
<protein>
    <recommendedName>
        <fullName evidence="5 6">Ubiquitin-related modifier 1</fullName>
    </recommendedName>
</protein>
<accession>A0A4S4M1F4</accession>
<dbReference type="UniPathway" id="UPA00988"/>
<comment type="function">
    <text evidence="5">Acts as a sulfur carrier required for 2-thiolation of mcm(5)S(2)U at tRNA wobble positions of cytosolic tRNA(Lys), tRNA(Glu) and tRNA(Gln). Serves as sulfur donor in tRNA 2-thiolation reaction by being thiocarboxylated (-COSH) at its C-terminus by the MOCS3 homolog UBA4. The sulfur is then transferred to tRNA to form 2-thiolation of mcm(5)S(2)U. Prior mcm(5) tRNA modification by the elongator complex is required for 2-thiolation. Also acts as a ubiquitin-like protein (UBL) that is covalently conjugated via an isopeptide bond to lysine residues of target proteins such as AHP1. The thiocarboxylated form serves as substrate for conjugation and oxidative stress specifically induces the formation of UBL-protein conjugates.</text>
</comment>
<feature type="modified residue" description="1-thioglycine" evidence="5">
    <location>
        <position position="115"/>
    </location>
</feature>
<gene>
    <name evidence="5" type="primary">URM1</name>
    <name evidence="7" type="ORF">EW146_g2163</name>
</gene>
<keyword evidence="1 5" id="KW-0963">Cytoplasm</keyword>
<comment type="caution">
    <text evidence="7">The sequence shown here is derived from an EMBL/GenBank/DDBJ whole genome shotgun (WGS) entry which is preliminary data.</text>
</comment>
<dbReference type="CDD" id="cd01764">
    <property type="entry name" value="Ubl_Urm1"/>
    <property type="match status" value="1"/>
</dbReference>
<evidence type="ECO:0000313" key="8">
    <source>
        <dbReference type="Proteomes" id="UP000310158"/>
    </source>
</evidence>
<dbReference type="GO" id="GO:0002098">
    <property type="term" value="P:tRNA wobble uridine modification"/>
    <property type="evidence" value="ECO:0007669"/>
    <property type="project" value="UniProtKB-UniRule"/>
</dbReference>
<dbReference type="EMBL" id="SGPL01000061">
    <property type="protein sequence ID" value="THH18889.1"/>
    <property type="molecule type" value="Genomic_DNA"/>
</dbReference>
<sequence length="115" mass="12579">MSTINLKIEFGGGLELLFSNQRSHRVSIPARAPTASPLANGSEASKTKPADIDFLVGWLKDNLLRERAELFVENGTVRPGILVLVNDADWELEGEGEYELKEGDEIVFISTLHGG</sequence>
<dbReference type="PIRSF" id="PIRSF037379">
    <property type="entry name" value="Ubiquitin-related_modifier_1"/>
    <property type="match status" value="1"/>
</dbReference>
<keyword evidence="8" id="KW-1185">Reference proteome</keyword>
<dbReference type="GO" id="GO:0034227">
    <property type="term" value="P:tRNA thio-modification"/>
    <property type="evidence" value="ECO:0007669"/>
    <property type="project" value="UniProtKB-UniRule"/>
</dbReference>
<dbReference type="GO" id="GO:0032447">
    <property type="term" value="P:protein urmylation"/>
    <property type="evidence" value="ECO:0007669"/>
    <property type="project" value="UniProtKB-UniRule"/>
</dbReference>
<dbReference type="AlphaFoldDB" id="A0A4S4M1F4"/>
<keyword evidence="3 5" id="KW-0819">tRNA processing</keyword>
<dbReference type="PANTHER" id="PTHR14986">
    <property type="entry name" value="RURM1 PROTEIN"/>
    <property type="match status" value="1"/>
</dbReference>
<organism evidence="7 8">
    <name type="scientific">Bondarzewia mesenterica</name>
    <dbReference type="NCBI Taxonomy" id="1095465"/>
    <lineage>
        <taxon>Eukaryota</taxon>
        <taxon>Fungi</taxon>
        <taxon>Dikarya</taxon>
        <taxon>Basidiomycota</taxon>
        <taxon>Agaricomycotina</taxon>
        <taxon>Agaricomycetes</taxon>
        <taxon>Russulales</taxon>
        <taxon>Bondarzewiaceae</taxon>
        <taxon>Bondarzewia</taxon>
    </lineage>
</organism>
<dbReference type="Proteomes" id="UP000310158">
    <property type="component" value="Unassembled WGS sequence"/>
</dbReference>
<dbReference type="InterPro" id="IPR016155">
    <property type="entry name" value="Mopterin_synth/thiamin_S_b"/>
</dbReference>
<dbReference type="SUPFAM" id="SSF54285">
    <property type="entry name" value="MoaD/ThiS"/>
    <property type="match status" value="1"/>
</dbReference>
<proteinExistence type="inferred from homology"/>
<comment type="similarity">
    <text evidence="5 6">Belongs to the URM1 family.</text>
</comment>
<dbReference type="GO" id="GO:0005829">
    <property type="term" value="C:cytosol"/>
    <property type="evidence" value="ECO:0007669"/>
    <property type="project" value="UniProtKB-UniRule"/>
</dbReference>
<name>A0A4S4M1F4_9AGAM</name>
<keyword evidence="4 5" id="KW-0833">Ubl conjugation pathway</keyword>
<dbReference type="Pfam" id="PF09138">
    <property type="entry name" value="Urm1"/>
    <property type="match status" value="1"/>
</dbReference>
<evidence type="ECO:0000256" key="3">
    <source>
        <dbReference type="ARBA" id="ARBA00022694"/>
    </source>
</evidence>
<dbReference type="InterPro" id="IPR012675">
    <property type="entry name" value="Beta-grasp_dom_sf"/>
</dbReference>
<evidence type="ECO:0000256" key="2">
    <source>
        <dbReference type="ARBA" id="ARBA00022499"/>
    </source>
</evidence>
<dbReference type="HAMAP" id="MF_03048">
    <property type="entry name" value="Urm1"/>
    <property type="match status" value="1"/>
</dbReference>
<evidence type="ECO:0000313" key="7">
    <source>
        <dbReference type="EMBL" id="THH18889.1"/>
    </source>
</evidence>
<evidence type="ECO:0000256" key="6">
    <source>
        <dbReference type="RuleBase" id="RU361182"/>
    </source>
</evidence>
<dbReference type="Gene3D" id="3.10.20.30">
    <property type="match status" value="1"/>
</dbReference>
<dbReference type="OrthoDB" id="10248987at2759"/>
<evidence type="ECO:0000256" key="1">
    <source>
        <dbReference type="ARBA" id="ARBA00022490"/>
    </source>
</evidence>
<dbReference type="InterPro" id="IPR015221">
    <property type="entry name" value="Urm1"/>
</dbReference>
<reference evidence="7 8" key="1">
    <citation type="submission" date="2019-02" db="EMBL/GenBank/DDBJ databases">
        <title>Genome sequencing of the rare red list fungi Bondarzewia mesenterica.</title>
        <authorList>
            <person name="Buettner E."/>
            <person name="Kellner H."/>
        </authorList>
    </citation>
    <scope>NUCLEOTIDE SEQUENCE [LARGE SCALE GENOMIC DNA]</scope>
    <source>
        <strain evidence="7 8">DSM 108281</strain>
    </source>
</reference>